<evidence type="ECO:0000256" key="6">
    <source>
        <dbReference type="SAM" id="MobiDB-lite"/>
    </source>
</evidence>
<feature type="transmembrane region" description="Helical" evidence="7">
    <location>
        <begin position="209"/>
        <end position="229"/>
    </location>
</feature>
<dbReference type="AlphaFoldDB" id="A0AAF1BM83"/>
<evidence type="ECO:0000256" key="3">
    <source>
        <dbReference type="ARBA" id="ARBA00022692"/>
    </source>
</evidence>
<feature type="transmembrane region" description="Helical" evidence="7">
    <location>
        <begin position="45"/>
        <end position="62"/>
    </location>
</feature>
<dbReference type="PROSITE" id="PS50850">
    <property type="entry name" value="MFS"/>
    <property type="match status" value="1"/>
</dbReference>
<dbReference type="InterPro" id="IPR020846">
    <property type="entry name" value="MFS_dom"/>
</dbReference>
<sequence>MAADTTTTLNKEGDGQLSSDSKGDVRTAEVEEIDPVALKRMVRKIDFRVLPVLSAVYLFNALDKGNLGNAQTDGMDKDIGLVGNQYYLVITLFYVPLCLFGTPLSMLAKRYSAARVIPLMMLGFGTCSIVSAAVTNFAGLLTVRLLLGFFESPMLPSIVFYLSQFYTRGELARRVGAYYAAAAISGAFSGLLAYGVFQINDKRLHGWQYLFLVEGAGTILFAAFAFWYLPRSPATCHFFTEEEKAMSRTRMLQDGTDEIGVHVDWRDAFSPFVRDWRYIVWACLALGLGVPLASVGNFLPQIVKRLGYSTIKTNLYTVAPNVVGTVFLILFTQSSDYFRERSFHVVIPLVVTMVGFLILGTIDVVHNTGVAYFACFLLTIGSNTPSVLLSTWYSNNSVSEGRRVVLTGVMVGIANSSGLISGNIFRAKDAPAYIPALATSAAFGGFTAVTAASFGIYMRWDNRRRNREQGMPKNWGSLDVPTEILGRGPSEPAFRWVY</sequence>
<feature type="transmembrane region" description="Helical" evidence="7">
    <location>
        <begin position="278"/>
        <end position="299"/>
    </location>
</feature>
<dbReference type="GeneID" id="87803307"/>
<dbReference type="Proteomes" id="UP000827549">
    <property type="component" value="Chromosome 1"/>
</dbReference>
<feature type="domain" description="Major facilitator superfamily (MFS) profile" evidence="8">
    <location>
        <begin position="49"/>
        <end position="465"/>
    </location>
</feature>
<dbReference type="GO" id="GO:0016020">
    <property type="term" value="C:membrane"/>
    <property type="evidence" value="ECO:0007669"/>
    <property type="project" value="UniProtKB-SubCell"/>
</dbReference>
<dbReference type="FunFam" id="1.20.1250.20:FF:000013">
    <property type="entry name" value="MFS general substrate transporter"/>
    <property type="match status" value="1"/>
</dbReference>
<comment type="subcellular location">
    <subcellularLocation>
        <location evidence="1">Membrane</location>
        <topology evidence="1">Multi-pass membrane protein</topology>
    </subcellularLocation>
</comment>
<dbReference type="PANTHER" id="PTHR43791:SF50">
    <property type="entry name" value="TRANSPORTER, PUTATIVE (AFU_ORTHOLOGUE AFUA_2G00840)-RELATED"/>
    <property type="match status" value="1"/>
</dbReference>
<reference evidence="9" key="1">
    <citation type="submission" date="2023-10" db="EMBL/GenBank/DDBJ databases">
        <authorList>
            <person name="Noh H."/>
        </authorList>
    </citation>
    <scope>NUCLEOTIDE SEQUENCE</scope>
    <source>
        <strain evidence="9">DUCC4014</strain>
    </source>
</reference>
<feature type="transmembrane region" description="Helical" evidence="7">
    <location>
        <begin position="432"/>
        <end position="457"/>
    </location>
</feature>
<feature type="transmembrane region" description="Helical" evidence="7">
    <location>
        <begin position="343"/>
        <end position="365"/>
    </location>
</feature>
<dbReference type="PANTHER" id="PTHR43791">
    <property type="entry name" value="PERMEASE-RELATED"/>
    <property type="match status" value="1"/>
</dbReference>
<dbReference type="RefSeq" id="XP_062622455.1">
    <property type="nucleotide sequence ID" value="XM_062766471.1"/>
</dbReference>
<evidence type="ECO:0000256" key="4">
    <source>
        <dbReference type="ARBA" id="ARBA00022989"/>
    </source>
</evidence>
<dbReference type="Gene3D" id="1.20.1250.20">
    <property type="entry name" value="MFS general substrate transporter like domains"/>
    <property type="match status" value="2"/>
</dbReference>
<feature type="transmembrane region" description="Helical" evidence="7">
    <location>
        <begin position="371"/>
        <end position="392"/>
    </location>
</feature>
<organism evidence="9 10">
    <name type="scientific">Vanrija pseudolonga</name>
    <dbReference type="NCBI Taxonomy" id="143232"/>
    <lineage>
        <taxon>Eukaryota</taxon>
        <taxon>Fungi</taxon>
        <taxon>Dikarya</taxon>
        <taxon>Basidiomycota</taxon>
        <taxon>Agaricomycotina</taxon>
        <taxon>Tremellomycetes</taxon>
        <taxon>Trichosporonales</taxon>
        <taxon>Trichosporonaceae</taxon>
        <taxon>Vanrija</taxon>
    </lineage>
</organism>
<evidence type="ECO:0000256" key="7">
    <source>
        <dbReference type="SAM" id="Phobius"/>
    </source>
</evidence>
<feature type="transmembrane region" description="Helical" evidence="7">
    <location>
        <begin position="145"/>
        <end position="163"/>
    </location>
</feature>
<feature type="transmembrane region" description="Helical" evidence="7">
    <location>
        <begin position="175"/>
        <end position="197"/>
    </location>
</feature>
<keyword evidence="5 7" id="KW-0472">Membrane</keyword>
<keyword evidence="3 7" id="KW-0812">Transmembrane</keyword>
<dbReference type="InterPro" id="IPR011701">
    <property type="entry name" value="MFS"/>
</dbReference>
<accession>A0AAF1BM83</accession>
<protein>
    <submittedName>
        <fullName evidence="9">Purtative transporter</fullName>
    </submittedName>
</protein>
<keyword evidence="10" id="KW-1185">Reference proteome</keyword>
<feature type="transmembrane region" description="Helical" evidence="7">
    <location>
        <begin position="86"/>
        <end position="107"/>
    </location>
</feature>
<name>A0AAF1BM83_9TREE</name>
<proteinExistence type="predicted"/>
<feature type="transmembrane region" description="Helical" evidence="7">
    <location>
        <begin position="311"/>
        <end position="331"/>
    </location>
</feature>
<feature type="transmembrane region" description="Helical" evidence="7">
    <location>
        <begin position="404"/>
        <end position="426"/>
    </location>
</feature>
<dbReference type="Pfam" id="PF07690">
    <property type="entry name" value="MFS_1"/>
    <property type="match status" value="1"/>
</dbReference>
<dbReference type="EMBL" id="CP086714">
    <property type="protein sequence ID" value="WOO76423.1"/>
    <property type="molecule type" value="Genomic_DNA"/>
</dbReference>
<keyword evidence="2" id="KW-0813">Transport</keyword>
<dbReference type="GO" id="GO:0022857">
    <property type="term" value="F:transmembrane transporter activity"/>
    <property type="evidence" value="ECO:0007669"/>
    <property type="project" value="InterPro"/>
</dbReference>
<evidence type="ECO:0000256" key="5">
    <source>
        <dbReference type="ARBA" id="ARBA00023136"/>
    </source>
</evidence>
<evidence type="ECO:0000256" key="2">
    <source>
        <dbReference type="ARBA" id="ARBA00022448"/>
    </source>
</evidence>
<evidence type="ECO:0000313" key="9">
    <source>
        <dbReference type="EMBL" id="WOO76423.1"/>
    </source>
</evidence>
<feature type="transmembrane region" description="Helical" evidence="7">
    <location>
        <begin position="119"/>
        <end position="139"/>
    </location>
</feature>
<dbReference type="FunFam" id="1.20.1250.20:FF:000188">
    <property type="entry name" value="MFS general substrate transporter"/>
    <property type="match status" value="1"/>
</dbReference>
<dbReference type="SUPFAM" id="SSF103473">
    <property type="entry name" value="MFS general substrate transporter"/>
    <property type="match status" value="1"/>
</dbReference>
<dbReference type="InterPro" id="IPR036259">
    <property type="entry name" value="MFS_trans_sf"/>
</dbReference>
<feature type="region of interest" description="Disordered" evidence="6">
    <location>
        <begin position="1"/>
        <end position="26"/>
    </location>
</feature>
<evidence type="ECO:0000256" key="1">
    <source>
        <dbReference type="ARBA" id="ARBA00004141"/>
    </source>
</evidence>
<feature type="compositionally biased region" description="Polar residues" evidence="6">
    <location>
        <begin position="1"/>
        <end position="20"/>
    </location>
</feature>
<keyword evidence="4 7" id="KW-1133">Transmembrane helix</keyword>
<evidence type="ECO:0000313" key="10">
    <source>
        <dbReference type="Proteomes" id="UP000827549"/>
    </source>
</evidence>
<gene>
    <name evidence="9" type="primary">SPAC1039.04_0</name>
    <name evidence="9" type="ORF">LOC62_01G000045</name>
</gene>
<evidence type="ECO:0000259" key="8">
    <source>
        <dbReference type="PROSITE" id="PS50850"/>
    </source>
</evidence>